<gene>
    <name evidence="1" type="ORF">I350_03779</name>
</gene>
<comment type="caution">
    <text evidence="1">The sequence shown here is derived from an EMBL/GenBank/DDBJ whole genome shotgun (WGS) entry which is preliminary data.</text>
</comment>
<evidence type="ECO:0000313" key="1">
    <source>
        <dbReference type="EMBL" id="ODO08190.1"/>
    </source>
</evidence>
<sequence length="513" mass="58019">MSNTSLINSLISKHGSTQLGSKTLSELRDSIDNTLEKGTALITATDISEGCPGILLYPDGPFEVMSPTMQHAYMKEHEPTILLLRTLQSLDGVPTHMSKADYKSLENMTLVAKTKDEVFDDNITEGGYDKALDAVMAARLTQLEDEDEEHHGMFKLDLSSVPFSIQSRRLEWSVNERPGSELLPAWAWSQVEEQHEKAPSKKLVHLELKNLKSLRPSFLNTTESRAKLRTKIIRIEEANQSLYEIEGICGLDNTPVGRHTHLMEFTPHEDEISKRFQRTVDSTPDRDRWLYDTFMASAVKRRELSEMETQALIPPKLLEEFSRATDEKLCHSAYRGQRGVSKRPSDYIKHDDEDFRRWMGELATASPQGNQPLAWPDVPREGHERLLSDVALILDGEGPEVSSRRYGEDTDVSHSATIAQEYDNINPLEYFLLKSHGESNLGPKELEDEMPPAAYEKWAEVKADWEGYEATEGKNDVRSYRKYLAEASKAVSDARSVTNQLARLDVAEVNPAE</sequence>
<name>A0A1E3K4V9_9TREE</name>
<reference evidence="1 2" key="1">
    <citation type="submission" date="2016-06" db="EMBL/GenBank/DDBJ databases">
        <title>Evolution of pathogenesis and genome organization in the Tremellales.</title>
        <authorList>
            <person name="Cuomo C."/>
            <person name="Litvintseva A."/>
            <person name="Heitman J."/>
            <person name="Chen Y."/>
            <person name="Sun S."/>
            <person name="Springer D."/>
            <person name="Dromer F."/>
            <person name="Young S."/>
            <person name="Zeng Q."/>
            <person name="Chapman S."/>
            <person name="Gujja S."/>
            <person name="Saif S."/>
            <person name="Birren B."/>
        </authorList>
    </citation>
    <scope>NUCLEOTIDE SEQUENCE [LARGE SCALE GENOMIC DNA]</scope>
    <source>
        <strain evidence="1 2">CBS 6273</strain>
    </source>
</reference>
<dbReference type="AlphaFoldDB" id="A0A1E3K4V9"/>
<dbReference type="EMBL" id="MEKH01000005">
    <property type="protein sequence ID" value="ODO08190.1"/>
    <property type="molecule type" value="Genomic_DNA"/>
</dbReference>
<evidence type="ECO:0000313" key="2">
    <source>
        <dbReference type="Proteomes" id="UP000095149"/>
    </source>
</evidence>
<dbReference type="OrthoDB" id="10455257at2759"/>
<proteinExistence type="predicted"/>
<protein>
    <submittedName>
        <fullName evidence="1">Uncharacterized protein</fullName>
    </submittedName>
</protein>
<dbReference type="Proteomes" id="UP000095149">
    <property type="component" value="Unassembled WGS sequence"/>
</dbReference>
<organism evidence="1 2">
    <name type="scientific">Cryptococcus amylolentus CBS 6273</name>
    <dbReference type="NCBI Taxonomy" id="1296118"/>
    <lineage>
        <taxon>Eukaryota</taxon>
        <taxon>Fungi</taxon>
        <taxon>Dikarya</taxon>
        <taxon>Basidiomycota</taxon>
        <taxon>Agaricomycotina</taxon>
        <taxon>Tremellomycetes</taxon>
        <taxon>Tremellales</taxon>
        <taxon>Cryptococcaceae</taxon>
        <taxon>Cryptococcus</taxon>
    </lineage>
</organism>
<accession>A0A1E3K4V9</accession>